<proteinExistence type="predicted"/>
<dbReference type="OrthoDB" id="9793549at2"/>
<dbReference type="InterPro" id="IPR011006">
    <property type="entry name" value="CheY-like_superfamily"/>
</dbReference>
<dbReference type="InterPro" id="IPR001789">
    <property type="entry name" value="Sig_transdc_resp-reg_receiver"/>
</dbReference>
<keyword evidence="4" id="KW-1185">Reference proteome</keyword>
<dbReference type="Proteomes" id="UP000064967">
    <property type="component" value="Chromosome"/>
</dbReference>
<dbReference type="EMBL" id="CP012333">
    <property type="protein sequence ID" value="AKU94270.1"/>
    <property type="molecule type" value="Genomic_DNA"/>
</dbReference>
<dbReference type="PANTHER" id="PTHR44520">
    <property type="entry name" value="RESPONSE REGULATOR RCP1-RELATED"/>
    <property type="match status" value="1"/>
</dbReference>
<organism evidence="3 4">
    <name type="scientific">Labilithrix luteola</name>
    <dbReference type="NCBI Taxonomy" id="1391654"/>
    <lineage>
        <taxon>Bacteria</taxon>
        <taxon>Pseudomonadati</taxon>
        <taxon>Myxococcota</taxon>
        <taxon>Polyangia</taxon>
        <taxon>Polyangiales</taxon>
        <taxon>Labilitrichaceae</taxon>
        <taxon>Labilithrix</taxon>
    </lineage>
</organism>
<gene>
    <name evidence="3" type="ORF">AKJ09_00934</name>
</gene>
<dbReference type="RefSeq" id="WP_146645892.1">
    <property type="nucleotide sequence ID" value="NZ_CP012333.1"/>
</dbReference>
<sequence>MISDSVPFREPSPRALNVVLVEDDAIDVMNVRRAFDKGKIANPLYVAGDGIEALEMLRSHAIPKERRIILLDINLPRMNGIELLQEIRKDPILRPTPVVILTTSNDDHDKFKAYDLNVAGYLLKPVTFVSFVEIMAALNRYWTVVELS</sequence>
<dbReference type="Gene3D" id="3.40.50.2300">
    <property type="match status" value="1"/>
</dbReference>
<dbReference type="PATRIC" id="fig|1391654.3.peg.947"/>
<name>A0A0K1PL74_9BACT</name>
<dbReference type="SUPFAM" id="SSF52172">
    <property type="entry name" value="CheY-like"/>
    <property type="match status" value="1"/>
</dbReference>
<dbReference type="STRING" id="1391654.AKJ09_00934"/>
<evidence type="ECO:0000313" key="4">
    <source>
        <dbReference type="Proteomes" id="UP000064967"/>
    </source>
</evidence>
<reference evidence="3 4" key="1">
    <citation type="submission" date="2015-08" db="EMBL/GenBank/DDBJ databases">
        <authorList>
            <person name="Babu N.S."/>
            <person name="Beckwith C.J."/>
            <person name="Beseler K.G."/>
            <person name="Brison A."/>
            <person name="Carone J.V."/>
            <person name="Caskin T.P."/>
            <person name="Diamond M."/>
            <person name="Durham M.E."/>
            <person name="Foxe J.M."/>
            <person name="Go M."/>
            <person name="Henderson B.A."/>
            <person name="Jones I.B."/>
            <person name="McGettigan J.A."/>
            <person name="Micheletti S.J."/>
            <person name="Nasrallah M.E."/>
            <person name="Ortiz D."/>
            <person name="Piller C.R."/>
            <person name="Privatt S.R."/>
            <person name="Schneider S.L."/>
            <person name="Sharp S."/>
            <person name="Smith T.C."/>
            <person name="Stanton J.D."/>
            <person name="Ullery H.E."/>
            <person name="Wilson R.J."/>
            <person name="Serrano M.G."/>
            <person name="Buck G."/>
            <person name="Lee V."/>
            <person name="Wang Y."/>
            <person name="Carvalho R."/>
            <person name="Voegtly L."/>
            <person name="Shi R."/>
            <person name="Duckworth R."/>
            <person name="Johnson A."/>
            <person name="Loviza R."/>
            <person name="Walstead R."/>
            <person name="Shah Z."/>
            <person name="Kiflezghi M."/>
            <person name="Wade K."/>
            <person name="Ball S.L."/>
            <person name="Bradley K.W."/>
            <person name="Asai D.J."/>
            <person name="Bowman C.A."/>
            <person name="Russell D.A."/>
            <person name="Pope W.H."/>
            <person name="Jacobs-Sera D."/>
            <person name="Hendrix R.W."/>
            <person name="Hatfull G.F."/>
        </authorList>
    </citation>
    <scope>NUCLEOTIDE SEQUENCE [LARGE SCALE GENOMIC DNA]</scope>
    <source>
        <strain evidence="3 4">DSM 27648</strain>
    </source>
</reference>
<dbReference type="AlphaFoldDB" id="A0A0K1PL74"/>
<dbReference type="GO" id="GO:0000160">
    <property type="term" value="P:phosphorelay signal transduction system"/>
    <property type="evidence" value="ECO:0007669"/>
    <property type="project" value="InterPro"/>
</dbReference>
<dbReference type="PROSITE" id="PS50110">
    <property type="entry name" value="RESPONSE_REGULATORY"/>
    <property type="match status" value="1"/>
</dbReference>
<evidence type="ECO:0000313" key="3">
    <source>
        <dbReference type="EMBL" id="AKU94270.1"/>
    </source>
</evidence>
<dbReference type="SMART" id="SM00448">
    <property type="entry name" value="REC"/>
    <property type="match status" value="1"/>
</dbReference>
<accession>A0A0K1PL74</accession>
<dbReference type="Pfam" id="PF00072">
    <property type="entry name" value="Response_reg"/>
    <property type="match status" value="1"/>
</dbReference>
<dbReference type="CDD" id="cd17557">
    <property type="entry name" value="REC_Rcp-like"/>
    <property type="match status" value="1"/>
</dbReference>
<dbReference type="KEGG" id="llu:AKJ09_00934"/>
<protein>
    <submittedName>
        <fullName evidence="3">Two-component response regulator</fullName>
    </submittedName>
</protein>
<dbReference type="PANTHER" id="PTHR44520:SF2">
    <property type="entry name" value="RESPONSE REGULATOR RCP1"/>
    <property type="match status" value="1"/>
</dbReference>
<keyword evidence="1" id="KW-0597">Phosphoprotein</keyword>
<evidence type="ECO:0000256" key="1">
    <source>
        <dbReference type="PROSITE-ProRule" id="PRU00169"/>
    </source>
</evidence>
<feature type="modified residue" description="4-aspartylphosphate" evidence="1">
    <location>
        <position position="72"/>
    </location>
</feature>
<feature type="domain" description="Response regulatory" evidence="2">
    <location>
        <begin position="17"/>
        <end position="139"/>
    </location>
</feature>
<dbReference type="InterPro" id="IPR052893">
    <property type="entry name" value="TCS_response_regulator"/>
</dbReference>
<evidence type="ECO:0000259" key="2">
    <source>
        <dbReference type="PROSITE" id="PS50110"/>
    </source>
</evidence>